<comment type="caution">
    <text evidence="2">The sequence shown here is derived from an EMBL/GenBank/DDBJ whole genome shotgun (WGS) entry which is preliminary data.</text>
</comment>
<evidence type="ECO:0000256" key="1">
    <source>
        <dbReference type="SAM" id="Phobius"/>
    </source>
</evidence>
<feature type="transmembrane region" description="Helical" evidence="1">
    <location>
        <begin position="33"/>
        <end position="55"/>
    </location>
</feature>
<keyword evidence="1" id="KW-0472">Membrane</keyword>
<name>A0AB36X2T1_LACGS</name>
<accession>A0AB36X2T1</accession>
<keyword evidence="1" id="KW-0812">Transmembrane</keyword>
<proteinExistence type="predicted"/>
<evidence type="ECO:0000313" key="2">
    <source>
        <dbReference type="EMBL" id="PKZ90485.1"/>
    </source>
</evidence>
<dbReference type="AlphaFoldDB" id="A0AB36X2T1"/>
<dbReference type="EMBL" id="PKKC01000003">
    <property type="protein sequence ID" value="PKZ90485.1"/>
    <property type="molecule type" value="Genomic_DNA"/>
</dbReference>
<keyword evidence="1" id="KW-1133">Transmembrane helix</keyword>
<organism evidence="2 3">
    <name type="scientific">Lactobacillus gasseri</name>
    <dbReference type="NCBI Taxonomy" id="1596"/>
    <lineage>
        <taxon>Bacteria</taxon>
        <taxon>Bacillati</taxon>
        <taxon>Bacillota</taxon>
        <taxon>Bacilli</taxon>
        <taxon>Lactobacillales</taxon>
        <taxon>Lactobacillaceae</taxon>
        <taxon>Lactobacillus</taxon>
    </lineage>
</organism>
<evidence type="ECO:0000313" key="3">
    <source>
        <dbReference type="Proteomes" id="UP000234740"/>
    </source>
</evidence>
<gene>
    <name evidence="2" type="ORF">CYJ86_07835</name>
</gene>
<protein>
    <submittedName>
        <fullName evidence="2">MFS transporter permease</fullName>
    </submittedName>
</protein>
<sequence>MAFFFVVFIILSFYFLLAAVVSTASLKMQQWLVNAIAQKILASGIGLINTILMVLHQ</sequence>
<reference evidence="2 3" key="1">
    <citation type="submission" date="2017-12" db="EMBL/GenBank/DDBJ databases">
        <title>Phylogenetic diversity of female urinary microbiome.</title>
        <authorList>
            <person name="Thomas-White K."/>
            <person name="Wolfe A.J."/>
        </authorList>
    </citation>
    <scope>NUCLEOTIDE SEQUENCE [LARGE SCALE GENOMIC DNA]</scope>
    <source>
        <strain evidence="2 3">UMB0099</strain>
    </source>
</reference>
<dbReference type="Proteomes" id="UP000234740">
    <property type="component" value="Unassembled WGS sequence"/>
</dbReference>